<dbReference type="GO" id="GO:0005829">
    <property type="term" value="C:cytosol"/>
    <property type="evidence" value="ECO:0007669"/>
    <property type="project" value="TreeGrafter"/>
</dbReference>
<dbReference type="GO" id="GO:0032196">
    <property type="term" value="P:transposition"/>
    <property type="evidence" value="ECO:0007669"/>
    <property type="project" value="TreeGrafter"/>
</dbReference>
<dbReference type="RefSeq" id="WP_240409627.1">
    <property type="nucleotide sequence ID" value="NZ_CP017982.1"/>
</dbReference>
<organism evidence="3 4">
    <name type="scientific">Lactobacillus helveticus</name>
    <name type="common">Lactobacillus suntoryeus</name>
    <dbReference type="NCBI Taxonomy" id="1587"/>
    <lineage>
        <taxon>Bacteria</taxon>
        <taxon>Bacillati</taxon>
        <taxon>Bacillota</taxon>
        <taxon>Bacilli</taxon>
        <taxon>Lactobacillales</taxon>
        <taxon>Lactobacillaceae</taxon>
        <taxon>Lactobacillus</taxon>
    </lineage>
</organism>
<dbReference type="EMBL" id="CP017982">
    <property type="protein sequence ID" value="AYE61254.1"/>
    <property type="molecule type" value="Genomic_DNA"/>
</dbReference>
<dbReference type="SUPFAM" id="SSF53098">
    <property type="entry name" value="Ribonuclease H-like"/>
    <property type="match status" value="1"/>
</dbReference>
<evidence type="ECO:0000313" key="4">
    <source>
        <dbReference type="Proteomes" id="UP000267794"/>
    </source>
</evidence>
<dbReference type="Gene3D" id="3.30.420.10">
    <property type="entry name" value="Ribonuclease H-like superfamily/Ribonuclease H"/>
    <property type="match status" value="1"/>
</dbReference>
<protein>
    <submittedName>
        <fullName evidence="3">Transposase</fullName>
    </submittedName>
</protein>
<dbReference type="PANTHER" id="PTHR10948:SF23">
    <property type="entry name" value="TRANSPOSASE INSI FOR INSERTION SEQUENCE ELEMENT IS30A-RELATED"/>
    <property type="match status" value="1"/>
</dbReference>
<dbReference type="NCBIfam" id="NF033563">
    <property type="entry name" value="transpos_IS30"/>
    <property type="match status" value="1"/>
</dbReference>
<dbReference type="SUPFAM" id="SSF46689">
    <property type="entry name" value="Homeodomain-like"/>
    <property type="match status" value="1"/>
</dbReference>
<dbReference type="GO" id="GO:0015074">
    <property type="term" value="P:DNA integration"/>
    <property type="evidence" value="ECO:0007669"/>
    <property type="project" value="InterPro"/>
</dbReference>
<sequence>MDSLHSTMNQHIKGKHLSFEERVIIQLRLKDGYSLRAISRELNCSPSTISYEVKRGTVDLYHGKVKRYKATQGHDAYQAHRKNCGANQTFSGKLNSCAMSTSISLKTAGRLMCAVIVPLLLAHLAAEMLSITLYKYVDQGLLDIHNYDLPEKLKRNTKLHRIRKNKKKLGRSIEERPKEINKRNEFGHWECDLVLGHKSKDDEVLLALSERMSREFLILRIPDKTSVSVMQAFKELQRQYSEHWNDIFKTITTDNDSEFADLSNLEKASNTLVYYAHPYTSCDKGTVERHNGLIRRFIPKGEAIANYSLQDIINIETWCNSLPRKILAYHTPDEIFERELDQIYQAA</sequence>
<dbReference type="InterPro" id="IPR025246">
    <property type="entry name" value="IS30-like_HTH"/>
</dbReference>
<keyword evidence="1" id="KW-0233">DNA recombination</keyword>
<dbReference type="GO" id="GO:0004803">
    <property type="term" value="F:transposase activity"/>
    <property type="evidence" value="ECO:0007669"/>
    <property type="project" value="TreeGrafter"/>
</dbReference>
<feature type="domain" description="Integrase catalytic" evidence="2">
    <location>
        <begin position="173"/>
        <end position="340"/>
    </location>
</feature>
<dbReference type="Pfam" id="PF13936">
    <property type="entry name" value="HTH_38"/>
    <property type="match status" value="1"/>
</dbReference>
<reference evidence="3 4" key="1">
    <citation type="submission" date="2016-10" db="EMBL/GenBank/DDBJ databases">
        <title>Complete genomic sequencing of Lactobacillus helveticus LH99 and comparative genome analysis.</title>
        <authorList>
            <person name="Li N."/>
            <person name="You C."/>
            <person name="Liu Z."/>
        </authorList>
    </citation>
    <scope>NUCLEOTIDE SEQUENCE [LARGE SCALE GENOMIC DNA]</scope>
    <source>
        <strain evidence="3 4">LH99</strain>
    </source>
</reference>
<dbReference type="InterPro" id="IPR001584">
    <property type="entry name" value="Integrase_cat-core"/>
</dbReference>
<evidence type="ECO:0000256" key="1">
    <source>
        <dbReference type="ARBA" id="ARBA00023172"/>
    </source>
</evidence>
<dbReference type="PROSITE" id="PS50994">
    <property type="entry name" value="INTEGRASE"/>
    <property type="match status" value="1"/>
</dbReference>
<dbReference type="InterPro" id="IPR053392">
    <property type="entry name" value="Transposase_IS30-like"/>
</dbReference>
<accession>A0A386RDP4</accession>
<evidence type="ECO:0000313" key="3">
    <source>
        <dbReference type="EMBL" id="AYE61254.1"/>
    </source>
</evidence>
<dbReference type="Proteomes" id="UP000267794">
    <property type="component" value="Chromosome"/>
</dbReference>
<dbReference type="GO" id="GO:0003676">
    <property type="term" value="F:nucleic acid binding"/>
    <property type="evidence" value="ECO:0007669"/>
    <property type="project" value="InterPro"/>
</dbReference>
<evidence type="ECO:0000259" key="2">
    <source>
        <dbReference type="PROSITE" id="PS50994"/>
    </source>
</evidence>
<dbReference type="AlphaFoldDB" id="A0A386RDP4"/>
<dbReference type="InterPro" id="IPR036397">
    <property type="entry name" value="RNaseH_sf"/>
</dbReference>
<dbReference type="Gene3D" id="1.10.10.60">
    <property type="entry name" value="Homeodomain-like"/>
    <property type="match status" value="1"/>
</dbReference>
<name>A0A386RDP4_LACHE</name>
<dbReference type="PANTHER" id="PTHR10948">
    <property type="entry name" value="TRANSPOSASE"/>
    <property type="match status" value="1"/>
</dbReference>
<dbReference type="InterPro" id="IPR012337">
    <property type="entry name" value="RNaseH-like_sf"/>
</dbReference>
<dbReference type="GO" id="GO:0006310">
    <property type="term" value="P:DNA recombination"/>
    <property type="evidence" value="ECO:0007669"/>
    <property type="project" value="UniProtKB-KW"/>
</dbReference>
<proteinExistence type="predicted"/>
<gene>
    <name evidence="3" type="ORF">BC335_0752</name>
</gene>
<dbReference type="InterPro" id="IPR009057">
    <property type="entry name" value="Homeodomain-like_sf"/>
</dbReference>
<dbReference type="InterPro" id="IPR051917">
    <property type="entry name" value="Transposase-Integrase"/>
</dbReference>